<dbReference type="Proteomes" id="UP001575652">
    <property type="component" value="Unassembled WGS sequence"/>
</dbReference>
<name>A0ABV4UR20_9MICC</name>
<evidence type="ECO:0000256" key="2">
    <source>
        <dbReference type="ARBA" id="ARBA00022630"/>
    </source>
</evidence>
<protein>
    <submittedName>
        <fullName evidence="7">NAD(P)/FAD-dependent oxidoreductase</fullName>
    </submittedName>
</protein>
<feature type="domain" description="FAD/NAD(P)-binding" evidence="5">
    <location>
        <begin position="4"/>
        <end position="305"/>
    </location>
</feature>
<dbReference type="Gene3D" id="3.50.50.60">
    <property type="entry name" value="FAD/NAD(P)-binding domain"/>
    <property type="match status" value="2"/>
</dbReference>
<dbReference type="RefSeq" id="WP_373973291.1">
    <property type="nucleotide sequence ID" value="NZ_JBHDLJ010000018.1"/>
</dbReference>
<evidence type="ECO:0000256" key="4">
    <source>
        <dbReference type="ARBA" id="ARBA00023002"/>
    </source>
</evidence>
<dbReference type="PANTHER" id="PTHR43557">
    <property type="entry name" value="APOPTOSIS-INDUCING FACTOR 1"/>
    <property type="match status" value="1"/>
</dbReference>
<evidence type="ECO:0000259" key="6">
    <source>
        <dbReference type="Pfam" id="PF14759"/>
    </source>
</evidence>
<accession>A0ABV4UR20</accession>
<dbReference type="InterPro" id="IPR016156">
    <property type="entry name" value="FAD/NAD-linked_Rdtase_dimer_sf"/>
</dbReference>
<reference evidence="7 8" key="1">
    <citation type="submission" date="2024-09" db="EMBL/GenBank/DDBJ databases">
        <authorList>
            <person name="Salinas-Garcia M.A."/>
            <person name="Prieme A."/>
        </authorList>
    </citation>
    <scope>NUCLEOTIDE SEQUENCE [LARGE SCALE GENOMIC DNA]</scope>
    <source>
        <strain evidence="7 8">DSM 21081</strain>
    </source>
</reference>
<comment type="cofactor">
    <cofactor evidence="1">
        <name>FAD</name>
        <dbReference type="ChEBI" id="CHEBI:57692"/>
    </cofactor>
</comment>
<dbReference type="InterPro" id="IPR028202">
    <property type="entry name" value="Reductase_C"/>
</dbReference>
<comment type="caution">
    <text evidence="7">The sequence shown here is derived from an EMBL/GenBank/DDBJ whole genome shotgun (WGS) entry which is preliminary data.</text>
</comment>
<organism evidence="7 8">
    <name type="scientific">Arthrobacter halodurans</name>
    <dbReference type="NCBI Taxonomy" id="516699"/>
    <lineage>
        <taxon>Bacteria</taxon>
        <taxon>Bacillati</taxon>
        <taxon>Actinomycetota</taxon>
        <taxon>Actinomycetes</taxon>
        <taxon>Micrococcales</taxon>
        <taxon>Micrococcaceae</taxon>
        <taxon>Arthrobacter</taxon>
    </lineage>
</organism>
<dbReference type="Pfam" id="PF07992">
    <property type="entry name" value="Pyr_redox_2"/>
    <property type="match status" value="1"/>
</dbReference>
<keyword evidence="4" id="KW-0560">Oxidoreductase</keyword>
<dbReference type="Pfam" id="PF14759">
    <property type="entry name" value="Reductase_C"/>
    <property type="match status" value="1"/>
</dbReference>
<evidence type="ECO:0000256" key="3">
    <source>
        <dbReference type="ARBA" id="ARBA00022827"/>
    </source>
</evidence>
<evidence type="ECO:0000256" key="1">
    <source>
        <dbReference type="ARBA" id="ARBA00001974"/>
    </source>
</evidence>
<dbReference type="EMBL" id="JBHDLJ010000018">
    <property type="protein sequence ID" value="MFB0836116.1"/>
    <property type="molecule type" value="Genomic_DNA"/>
</dbReference>
<gene>
    <name evidence="7" type="ORF">ACETWP_16120</name>
</gene>
<keyword evidence="8" id="KW-1185">Reference proteome</keyword>
<dbReference type="SUPFAM" id="SSF55424">
    <property type="entry name" value="FAD/NAD-linked reductases, dimerisation (C-terminal) domain"/>
    <property type="match status" value="1"/>
</dbReference>
<dbReference type="InterPro" id="IPR036188">
    <property type="entry name" value="FAD/NAD-bd_sf"/>
</dbReference>
<sequence length="405" mass="41587">MQTLAIVGASLAGLSAARAARSQGFAGRLVIVGDEPHRPYDRPPLSKDFLLGAIAEADLSLECDGDDLGAEWLLGSPAVLLRGASSESGLSQGAAHTVVLGNGTTVRADGVVVASGARARTLPALAGLGNVFTLRTLDDARALAPELVPGRRMVVVGGGFVGAEVASAAVARGLRVTLLDRRAEPFAGPLGTEMGAVVAGLHRDHGVDVVPSARIAEFRTDGGRVTGVRFADGRHVGADVVVVGIGAVPNTEWLAGSGVLTDGGVLCDAAGRASLPGVAAVGDCAAWWDDARGSHRRVEHWAGAAERPALAVAALLGGTPPAPKPAYFWSDQHGVRLQFAGHAAGYDRLEIAAGDTAGRSFVALYHRGDDLVAVLGMNQPRLFTKWRRSLPTPVPADLVPVLSVL</sequence>
<dbReference type="PRINTS" id="PR00368">
    <property type="entry name" value="FADPNR"/>
</dbReference>
<dbReference type="InterPro" id="IPR050446">
    <property type="entry name" value="FAD-oxidoreductase/Apoptosis"/>
</dbReference>
<proteinExistence type="predicted"/>
<dbReference type="Gene3D" id="3.30.390.30">
    <property type="match status" value="1"/>
</dbReference>
<keyword evidence="3" id="KW-0274">FAD</keyword>
<dbReference type="PANTHER" id="PTHR43557:SF2">
    <property type="entry name" value="RIESKE DOMAIN-CONTAINING PROTEIN-RELATED"/>
    <property type="match status" value="1"/>
</dbReference>
<dbReference type="PRINTS" id="PR00411">
    <property type="entry name" value="PNDRDTASEI"/>
</dbReference>
<keyword evidence="2" id="KW-0285">Flavoprotein</keyword>
<dbReference type="SUPFAM" id="SSF51905">
    <property type="entry name" value="FAD/NAD(P)-binding domain"/>
    <property type="match status" value="1"/>
</dbReference>
<feature type="domain" description="Reductase C-terminal" evidence="6">
    <location>
        <begin position="327"/>
        <end position="390"/>
    </location>
</feature>
<dbReference type="InterPro" id="IPR023753">
    <property type="entry name" value="FAD/NAD-binding_dom"/>
</dbReference>
<evidence type="ECO:0000259" key="5">
    <source>
        <dbReference type="Pfam" id="PF07992"/>
    </source>
</evidence>
<evidence type="ECO:0000313" key="7">
    <source>
        <dbReference type="EMBL" id="MFB0836116.1"/>
    </source>
</evidence>
<evidence type="ECO:0000313" key="8">
    <source>
        <dbReference type="Proteomes" id="UP001575652"/>
    </source>
</evidence>